<sequence length="97" mass="10944">MREWYFTLHLQEPLTPEQSDFLAGLERFHDGQIGLVESPGHAEFSCLFEAETLTEAIAEALERFDDFPGVLVRSVEIDHFALRENDMATPAVVPAPQ</sequence>
<evidence type="ECO:0000313" key="2">
    <source>
        <dbReference type="Proteomes" id="UP000002357"/>
    </source>
</evidence>
<gene>
    <name evidence="1" type="ORF">SCLAV_2759</name>
</gene>
<dbReference type="EMBL" id="CM000913">
    <property type="protein sequence ID" value="EFG07831.1"/>
    <property type="molecule type" value="Genomic_DNA"/>
</dbReference>
<evidence type="ECO:0008006" key="3">
    <source>
        <dbReference type="Google" id="ProtNLM"/>
    </source>
</evidence>
<name>E2PUQ2_STRCL</name>
<accession>E2PUQ2</accession>
<organism evidence="1 2">
    <name type="scientific">Streptomyces clavuligerus</name>
    <dbReference type="NCBI Taxonomy" id="1901"/>
    <lineage>
        <taxon>Bacteria</taxon>
        <taxon>Bacillati</taxon>
        <taxon>Actinomycetota</taxon>
        <taxon>Actinomycetes</taxon>
        <taxon>Kitasatosporales</taxon>
        <taxon>Streptomycetaceae</taxon>
        <taxon>Streptomyces</taxon>
    </lineage>
</organism>
<dbReference type="Proteomes" id="UP000002357">
    <property type="component" value="Chromosome"/>
</dbReference>
<dbReference type="RefSeq" id="WP_003961031.1">
    <property type="nucleotide sequence ID" value="NZ_WMBZ01000274.1"/>
</dbReference>
<dbReference type="AlphaFoldDB" id="E2PUQ2"/>
<keyword evidence="2" id="KW-1185">Reference proteome</keyword>
<evidence type="ECO:0000313" key="1">
    <source>
        <dbReference type="EMBL" id="EFG07831.1"/>
    </source>
</evidence>
<protein>
    <recommendedName>
        <fullName evidence="3">DUF3303 domain-containing protein</fullName>
    </recommendedName>
</protein>
<reference evidence="1 2" key="1">
    <citation type="journal article" date="2010" name="Genome Biol. Evol.">
        <title>The sequence of a 1.8-mb bacterial linear plasmid reveals a rich evolutionary reservoir of secondary metabolic pathways.</title>
        <authorList>
            <person name="Medema M.H."/>
            <person name="Trefzer A."/>
            <person name="Kovalchuk A."/>
            <person name="van den Berg M."/>
            <person name="Mueller U."/>
            <person name="Heijne W."/>
            <person name="Wu L."/>
            <person name="Alam M.T."/>
            <person name="Ronning C.M."/>
            <person name="Nierman W.C."/>
            <person name="Bovenberg R.A.L."/>
            <person name="Breitling R."/>
            <person name="Takano E."/>
        </authorList>
    </citation>
    <scope>NUCLEOTIDE SEQUENCE [LARGE SCALE GENOMIC DNA]</scope>
    <source>
        <strain evidence="2">ATCC 27064 / DSM 738 / JCM 4710 / NBRC 13307 / NCIMB 12785 / NRRL 3585 / VKM Ac-602</strain>
    </source>
</reference>
<dbReference type="KEGG" id="sclf:BB341_14735"/>
<proteinExistence type="predicted"/>